<sequence>MLLSFLLRASPSILLARPCISLIPGVGSAQKHPVIFFNLTYQRAKTFCINRLTSTHAPVLPASHPPSSHEL</sequence>
<dbReference type="AlphaFoldDB" id="A0A5C3MF60"/>
<keyword evidence="1" id="KW-0732">Signal</keyword>
<gene>
    <name evidence="2" type="ORF">BDQ12DRAFT_675914</name>
</gene>
<dbReference type="Proteomes" id="UP000308652">
    <property type="component" value="Unassembled WGS sequence"/>
</dbReference>
<dbReference type="EMBL" id="ML213591">
    <property type="protein sequence ID" value="TFK43992.1"/>
    <property type="molecule type" value="Genomic_DNA"/>
</dbReference>
<proteinExistence type="predicted"/>
<evidence type="ECO:0000313" key="3">
    <source>
        <dbReference type="Proteomes" id="UP000308652"/>
    </source>
</evidence>
<feature type="signal peptide" evidence="1">
    <location>
        <begin position="1"/>
        <end position="16"/>
    </location>
</feature>
<evidence type="ECO:0008006" key="4">
    <source>
        <dbReference type="Google" id="ProtNLM"/>
    </source>
</evidence>
<evidence type="ECO:0000256" key="1">
    <source>
        <dbReference type="SAM" id="SignalP"/>
    </source>
</evidence>
<reference evidence="2 3" key="1">
    <citation type="journal article" date="2019" name="Nat. Ecol. Evol.">
        <title>Megaphylogeny resolves global patterns of mushroom evolution.</title>
        <authorList>
            <person name="Varga T."/>
            <person name="Krizsan K."/>
            <person name="Foldi C."/>
            <person name="Dima B."/>
            <person name="Sanchez-Garcia M."/>
            <person name="Sanchez-Ramirez S."/>
            <person name="Szollosi G.J."/>
            <person name="Szarkandi J.G."/>
            <person name="Papp V."/>
            <person name="Albert L."/>
            <person name="Andreopoulos W."/>
            <person name="Angelini C."/>
            <person name="Antonin V."/>
            <person name="Barry K.W."/>
            <person name="Bougher N.L."/>
            <person name="Buchanan P."/>
            <person name="Buyck B."/>
            <person name="Bense V."/>
            <person name="Catcheside P."/>
            <person name="Chovatia M."/>
            <person name="Cooper J."/>
            <person name="Damon W."/>
            <person name="Desjardin D."/>
            <person name="Finy P."/>
            <person name="Geml J."/>
            <person name="Haridas S."/>
            <person name="Hughes K."/>
            <person name="Justo A."/>
            <person name="Karasinski D."/>
            <person name="Kautmanova I."/>
            <person name="Kiss B."/>
            <person name="Kocsube S."/>
            <person name="Kotiranta H."/>
            <person name="LaButti K.M."/>
            <person name="Lechner B.E."/>
            <person name="Liimatainen K."/>
            <person name="Lipzen A."/>
            <person name="Lukacs Z."/>
            <person name="Mihaltcheva S."/>
            <person name="Morgado L.N."/>
            <person name="Niskanen T."/>
            <person name="Noordeloos M.E."/>
            <person name="Ohm R.A."/>
            <person name="Ortiz-Santana B."/>
            <person name="Ovrebo C."/>
            <person name="Racz N."/>
            <person name="Riley R."/>
            <person name="Savchenko A."/>
            <person name="Shiryaev A."/>
            <person name="Soop K."/>
            <person name="Spirin V."/>
            <person name="Szebenyi C."/>
            <person name="Tomsovsky M."/>
            <person name="Tulloss R.E."/>
            <person name="Uehling J."/>
            <person name="Grigoriev I.V."/>
            <person name="Vagvolgyi C."/>
            <person name="Papp T."/>
            <person name="Martin F.M."/>
            <person name="Miettinen O."/>
            <person name="Hibbett D.S."/>
            <person name="Nagy L.G."/>
        </authorList>
    </citation>
    <scope>NUCLEOTIDE SEQUENCE [LARGE SCALE GENOMIC DNA]</scope>
    <source>
        <strain evidence="2 3">CBS 166.37</strain>
    </source>
</reference>
<keyword evidence="3" id="KW-1185">Reference proteome</keyword>
<evidence type="ECO:0000313" key="2">
    <source>
        <dbReference type="EMBL" id="TFK43992.1"/>
    </source>
</evidence>
<name>A0A5C3MF60_9AGAR</name>
<accession>A0A5C3MF60</accession>
<feature type="chain" id="PRO_5022988415" description="Secreted protein" evidence="1">
    <location>
        <begin position="17"/>
        <end position="71"/>
    </location>
</feature>
<protein>
    <recommendedName>
        <fullName evidence="4">Secreted protein</fullName>
    </recommendedName>
</protein>
<organism evidence="2 3">
    <name type="scientific">Crucibulum laeve</name>
    <dbReference type="NCBI Taxonomy" id="68775"/>
    <lineage>
        <taxon>Eukaryota</taxon>
        <taxon>Fungi</taxon>
        <taxon>Dikarya</taxon>
        <taxon>Basidiomycota</taxon>
        <taxon>Agaricomycotina</taxon>
        <taxon>Agaricomycetes</taxon>
        <taxon>Agaricomycetidae</taxon>
        <taxon>Agaricales</taxon>
        <taxon>Agaricineae</taxon>
        <taxon>Nidulariaceae</taxon>
        <taxon>Crucibulum</taxon>
    </lineage>
</organism>